<keyword evidence="2" id="KW-1185">Reference proteome</keyword>
<dbReference type="Proteomes" id="UP000271098">
    <property type="component" value="Unassembled WGS sequence"/>
</dbReference>
<reference evidence="1 2" key="1">
    <citation type="submission" date="2018-11" db="EMBL/GenBank/DDBJ databases">
        <authorList>
            <consortium name="Pathogen Informatics"/>
        </authorList>
    </citation>
    <scope>NUCLEOTIDE SEQUENCE [LARGE SCALE GENOMIC DNA]</scope>
</reference>
<evidence type="ECO:0000313" key="1">
    <source>
        <dbReference type="EMBL" id="VDN24879.1"/>
    </source>
</evidence>
<dbReference type="AlphaFoldDB" id="A0A3P7Q204"/>
<sequence length="97" mass="11075">MDSITKNPEDVTHTAYTKILTITSPKDFAKIEEAYDIIANMTNQCIEVVIATITQSLHMADCFYVSLKKHQLIKQLRVVNSYTNIGDEQIFFRTTDS</sequence>
<dbReference type="EMBL" id="UYRT01081717">
    <property type="protein sequence ID" value="VDN24879.1"/>
    <property type="molecule type" value="Genomic_DNA"/>
</dbReference>
<evidence type="ECO:0000313" key="2">
    <source>
        <dbReference type="Proteomes" id="UP000271098"/>
    </source>
</evidence>
<protein>
    <submittedName>
        <fullName evidence="1">Uncharacterized protein</fullName>
    </submittedName>
</protein>
<organism evidence="1 2">
    <name type="scientific">Gongylonema pulchrum</name>
    <dbReference type="NCBI Taxonomy" id="637853"/>
    <lineage>
        <taxon>Eukaryota</taxon>
        <taxon>Metazoa</taxon>
        <taxon>Ecdysozoa</taxon>
        <taxon>Nematoda</taxon>
        <taxon>Chromadorea</taxon>
        <taxon>Rhabditida</taxon>
        <taxon>Spirurina</taxon>
        <taxon>Spiruromorpha</taxon>
        <taxon>Spiruroidea</taxon>
        <taxon>Gongylonematidae</taxon>
        <taxon>Gongylonema</taxon>
    </lineage>
</organism>
<proteinExistence type="predicted"/>
<accession>A0A3P7Q204</accession>
<gene>
    <name evidence="1" type="ORF">GPUH_LOCUS14848</name>
</gene>
<name>A0A3P7Q204_9BILA</name>